<dbReference type="GO" id="GO:0005829">
    <property type="term" value="C:cytosol"/>
    <property type="evidence" value="ECO:0007669"/>
    <property type="project" value="TreeGrafter"/>
</dbReference>
<evidence type="ECO:0000259" key="7">
    <source>
        <dbReference type="Pfam" id="PF06429"/>
    </source>
</evidence>
<feature type="domain" description="Flagellar hook protein FlgE/F/G-like D1" evidence="9">
    <location>
        <begin position="83"/>
        <end position="139"/>
    </location>
</feature>
<comment type="subcellular location">
    <subcellularLocation>
        <location evidence="1 5">Bacterial flagellum basal body</location>
    </subcellularLocation>
</comment>
<dbReference type="OrthoDB" id="8578401at2"/>
<dbReference type="InterPro" id="IPR011491">
    <property type="entry name" value="FlgE_D2"/>
</dbReference>
<reference evidence="11" key="1">
    <citation type="submission" date="2014-09" db="EMBL/GenBank/DDBJ databases">
        <authorList>
            <person name="Gomez-Valero L."/>
        </authorList>
    </citation>
    <scope>NUCLEOTIDE SEQUENCE [LARGE SCALE GENOMIC DNA]</scope>
    <source>
        <strain evidence="11">ATCC35250</strain>
    </source>
</reference>
<evidence type="ECO:0000259" key="6">
    <source>
        <dbReference type="Pfam" id="PF00460"/>
    </source>
</evidence>
<dbReference type="Proteomes" id="UP000032803">
    <property type="component" value="Chromosome I"/>
</dbReference>
<dbReference type="PANTHER" id="PTHR30435">
    <property type="entry name" value="FLAGELLAR PROTEIN"/>
    <property type="match status" value="1"/>
</dbReference>
<keyword evidence="4 5" id="KW-0975">Bacterial flagellum</keyword>
<evidence type="ECO:0000313" key="10">
    <source>
        <dbReference type="EMBL" id="CEK11061.1"/>
    </source>
</evidence>
<dbReference type="InterPro" id="IPR037058">
    <property type="entry name" value="Falgellar_hook_FlgE_sf"/>
</dbReference>
<dbReference type="GO" id="GO:0009425">
    <property type="term" value="C:bacterial-type flagellum basal body"/>
    <property type="evidence" value="ECO:0007669"/>
    <property type="project" value="UniProtKB-SubCell"/>
</dbReference>
<feature type="domain" description="Flagellar hook protein FlgE D2" evidence="8">
    <location>
        <begin position="166"/>
        <end position="318"/>
    </location>
</feature>
<dbReference type="NCBIfam" id="NF004238">
    <property type="entry name" value="PRK05682.1-1"/>
    <property type="match status" value="1"/>
</dbReference>
<dbReference type="EMBL" id="LN681225">
    <property type="protein sequence ID" value="CEK11061.1"/>
    <property type="molecule type" value="Genomic_DNA"/>
</dbReference>
<protein>
    <recommendedName>
        <fullName evidence="3 5">Flagellar hook protein FlgE</fullName>
    </recommendedName>
</protein>
<dbReference type="Gene3D" id="2.60.98.20">
    <property type="entry name" value="Flagellar hook protein FlgE"/>
    <property type="match status" value="1"/>
</dbReference>
<keyword evidence="10" id="KW-0282">Flagellum</keyword>
<dbReference type="NCBIfam" id="TIGR03506">
    <property type="entry name" value="FlgEFG_subfam"/>
    <property type="match status" value="1"/>
</dbReference>
<keyword evidence="11" id="KW-1185">Reference proteome</keyword>
<gene>
    <name evidence="10" type="primary">flgE</name>
    <name evidence="10" type="ORF">LHA_2035</name>
</gene>
<dbReference type="KEGG" id="lha:LHA_2035"/>
<proteinExistence type="inferred from homology"/>
<evidence type="ECO:0000256" key="3">
    <source>
        <dbReference type="ARBA" id="ARBA00019015"/>
    </source>
</evidence>
<keyword evidence="10" id="KW-0966">Cell projection</keyword>
<dbReference type="PATRIC" id="fig|449.7.peg.2111"/>
<feature type="domain" description="Flagellar basal-body/hook protein C-terminal" evidence="7">
    <location>
        <begin position="391"/>
        <end position="436"/>
    </location>
</feature>
<dbReference type="InterPro" id="IPR037925">
    <property type="entry name" value="FlgE/F/G-like"/>
</dbReference>
<dbReference type="Pfam" id="PF00460">
    <property type="entry name" value="Flg_bb_rod"/>
    <property type="match status" value="1"/>
</dbReference>
<evidence type="ECO:0000256" key="4">
    <source>
        <dbReference type="ARBA" id="ARBA00023143"/>
    </source>
</evidence>
<name>A0A0A8UU62_LEGHA</name>
<sequence>MVFGTALSGIQAASKDLDVIGNNIANAPTIGFKSSRAEFADVYATGTYGGGGNAVGSGVRLARVQQNFGQGNFTFTNNSLDLAVSGSGFFVLNDQGSRLYTRAGSFGLDNEGFIVNSFNQNLTGLLADASGNITSVSGNLQVNTANISPNATSTVTSGVNLYANATAPTVDWTGGATPAQDTYNNATSTTIYDSLGNSHVLSMYFIHADSTAVLGDPNASTPPGTQNQWYIAFQLDNQNLPANGGPHNTDNLFRVNFNSDGSFNTALDTANNPLANNLIPLSMTLANGADPLNFNVDFSNSTQFGSPFAVQSNVQNGYTTGRLDGLDIDEEGILFGRYTNGQSRVMGQIQLANFANPDGLQSMGNTNWAETSASGQALVSNPGTASLGLIQSGALEESNVDLTGELVNLIGAQRDFQANAQTIRTADAVTQTIINIR</sequence>
<evidence type="ECO:0000256" key="1">
    <source>
        <dbReference type="ARBA" id="ARBA00004117"/>
    </source>
</evidence>
<dbReference type="InterPro" id="IPR010930">
    <property type="entry name" value="Flg_bb/hook_C_dom"/>
</dbReference>
<dbReference type="HOGENOM" id="CLU_013687_2_0_6"/>
<dbReference type="GO" id="GO:0071978">
    <property type="term" value="P:bacterial-type flagellum-dependent swarming motility"/>
    <property type="evidence" value="ECO:0007669"/>
    <property type="project" value="TreeGrafter"/>
</dbReference>
<dbReference type="GO" id="GO:0009424">
    <property type="term" value="C:bacterial-type flagellum hook"/>
    <property type="evidence" value="ECO:0007669"/>
    <property type="project" value="TreeGrafter"/>
</dbReference>
<accession>A0A0A8UU62</accession>
<comment type="similarity">
    <text evidence="2 5">Belongs to the flagella basal body rod proteins family.</text>
</comment>
<evidence type="ECO:0000256" key="2">
    <source>
        <dbReference type="ARBA" id="ARBA00009677"/>
    </source>
</evidence>
<dbReference type="STRING" id="449.LHA_2035"/>
<dbReference type="InterPro" id="IPR053967">
    <property type="entry name" value="LlgE_F_G-like_D1"/>
</dbReference>
<keyword evidence="10" id="KW-0969">Cilium</keyword>
<evidence type="ECO:0000259" key="9">
    <source>
        <dbReference type="Pfam" id="PF22692"/>
    </source>
</evidence>
<dbReference type="RefSeq" id="WP_045106319.1">
    <property type="nucleotide sequence ID" value="NZ_LN681225.1"/>
</dbReference>
<feature type="domain" description="Flagellar basal body rod protein N-terminal" evidence="6">
    <location>
        <begin position="5"/>
        <end position="33"/>
    </location>
</feature>
<dbReference type="SUPFAM" id="SSF117143">
    <property type="entry name" value="Flagellar hook protein flgE"/>
    <property type="match status" value="1"/>
</dbReference>
<dbReference type="Pfam" id="PF22692">
    <property type="entry name" value="LlgE_F_G_D1"/>
    <property type="match status" value="1"/>
</dbReference>
<comment type="function">
    <text evidence="5">A flexible structure which links the flagellar filament to the drive apparatus in the basal body.</text>
</comment>
<dbReference type="Pfam" id="PF07559">
    <property type="entry name" value="FlgE_D2"/>
    <property type="match status" value="1"/>
</dbReference>
<dbReference type="InterPro" id="IPR020013">
    <property type="entry name" value="Flagellar_FlgE/F/G"/>
</dbReference>
<dbReference type="Pfam" id="PF06429">
    <property type="entry name" value="Flg_bbr_C"/>
    <property type="match status" value="1"/>
</dbReference>
<evidence type="ECO:0000259" key="8">
    <source>
        <dbReference type="Pfam" id="PF07559"/>
    </source>
</evidence>
<evidence type="ECO:0000313" key="11">
    <source>
        <dbReference type="Proteomes" id="UP000032803"/>
    </source>
</evidence>
<organism evidence="10 11">
    <name type="scientific">Legionella hackeliae</name>
    <dbReference type="NCBI Taxonomy" id="449"/>
    <lineage>
        <taxon>Bacteria</taxon>
        <taxon>Pseudomonadati</taxon>
        <taxon>Pseudomonadota</taxon>
        <taxon>Gammaproteobacteria</taxon>
        <taxon>Legionellales</taxon>
        <taxon>Legionellaceae</taxon>
        <taxon>Legionella</taxon>
    </lineage>
</organism>
<dbReference type="PANTHER" id="PTHR30435:SF1">
    <property type="entry name" value="FLAGELLAR HOOK PROTEIN FLGE"/>
    <property type="match status" value="1"/>
</dbReference>
<dbReference type="AlphaFoldDB" id="A0A0A8UU62"/>
<dbReference type="InterPro" id="IPR001444">
    <property type="entry name" value="Flag_bb_rod_N"/>
</dbReference>
<evidence type="ECO:0000256" key="5">
    <source>
        <dbReference type="RuleBase" id="RU362116"/>
    </source>
</evidence>